<dbReference type="Proteomes" id="UP000029453">
    <property type="component" value="Unassembled WGS sequence"/>
</dbReference>
<reference evidence="1 2" key="1">
    <citation type="submission" date="2012-10" db="EMBL/GenBank/DDBJ databases">
        <title>Draft Genome Sequence of Paenibacillus popilliae ATCC 14706T.</title>
        <authorList>
            <person name="Iiyama K."/>
            <person name="Mori K."/>
            <person name="Mon H."/>
            <person name="Chieda Y."/>
            <person name="Lee J.M."/>
            <person name="Kusakabe T."/>
            <person name="Tashiro K."/>
            <person name="Asano S."/>
            <person name="Yasunaga-Aoki C."/>
            <person name="Shimizu S."/>
        </authorList>
    </citation>
    <scope>NUCLEOTIDE SEQUENCE [LARGE SCALE GENOMIC DNA]</scope>
    <source>
        <strain evidence="1 2">ATCC 14706</strain>
    </source>
</reference>
<sequence length="129" mass="14446">MVIILYYVQSVYIARNVISDALSSAIDSAIIYGTIASDVGRGEVRLDRDKVKQGITAMLKANLRLDDSLSSETFRRGKLAVQVTHNSDGVPRVEAEFSAEIDIGIMRLFGQDEYTIRVPRKTPYLTEYK</sequence>
<keyword evidence="2" id="KW-1185">Reference proteome</keyword>
<accession>M9LH71</accession>
<protein>
    <submittedName>
        <fullName evidence="1">Uncharacterized protein</fullName>
    </submittedName>
</protein>
<organism evidence="1 2">
    <name type="scientific">Paenibacillus popilliae ATCC 14706</name>
    <dbReference type="NCBI Taxonomy" id="1212764"/>
    <lineage>
        <taxon>Bacteria</taxon>
        <taxon>Bacillati</taxon>
        <taxon>Bacillota</taxon>
        <taxon>Bacilli</taxon>
        <taxon>Bacillales</taxon>
        <taxon>Paenibacillaceae</taxon>
        <taxon>Paenibacillus</taxon>
    </lineage>
</organism>
<dbReference type="EMBL" id="BALG01000071">
    <property type="protein sequence ID" value="GAC42085.1"/>
    <property type="molecule type" value="Genomic_DNA"/>
</dbReference>
<evidence type="ECO:0000313" key="2">
    <source>
        <dbReference type="Proteomes" id="UP000029453"/>
    </source>
</evidence>
<proteinExistence type="predicted"/>
<name>M9LH71_PAEPP</name>
<evidence type="ECO:0000313" key="1">
    <source>
        <dbReference type="EMBL" id="GAC42085.1"/>
    </source>
</evidence>
<comment type="caution">
    <text evidence="1">The sequence shown here is derived from an EMBL/GenBank/DDBJ whole genome shotgun (WGS) entry which is preliminary data.</text>
</comment>
<dbReference type="AlphaFoldDB" id="M9LH71"/>
<gene>
    <name evidence="1" type="ORF">PPOP_1442</name>
</gene>